<evidence type="ECO:0000256" key="7">
    <source>
        <dbReference type="ARBA" id="ARBA00035120"/>
    </source>
</evidence>
<keyword evidence="4 10" id="KW-0812">Transmembrane</keyword>
<dbReference type="InParanoid" id="A0A1Q3CXM8"/>
<dbReference type="STRING" id="3775.A0A1Q3CXM8"/>
<dbReference type="GO" id="GO:0005886">
    <property type="term" value="C:plasma membrane"/>
    <property type="evidence" value="ECO:0007669"/>
    <property type="project" value="UniProtKB-SubCell"/>
</dbReference>
<evidence type="ECO:0000256" key="5">
    <source>
        <dbReference type="ARBA" id="ARBA00022989"/>
    </source>
</evidence>
<dbReference type="FunCoup" id="A0A1Q3CXM8">
    <property type="interactions" value="555"/>
</dbReference>
<sequence>SSSAGSSLRRPTLSLSDDVLSPIGDDIDTETVSEAGDSGSRAPHSGRHSGIGSFRLSAANGRVFPIAQHNMLQSTPLNSISPVPPSVGISISPLSIEAPAHSEDKKQETEKVLSWALGYISYLIDLSFFGILGVLTRYLLQKLFGPRIVSLTSDESILYLDLPSNMVSLSLSHTHTRARALPDIQEESTYLAIGLTTGYLGSLTTFSGNQKMLDLSVDGKWMLSVPGVFLGLFPVSHSIIFGIETAWSLRRQLLTRLSTSPTSGIPNSSSKWRLNSHKRHLAVMVAFLLMLGALLSVSGTLLNHEFNSGGSGAQPWLACTVAPPGVWIRRFLARFNGRGLGSAGILKWVPFGTLTANVSAACIMAALSTVKKVVNTKTCDTIATGMQFGFLGCLSTVSTFMAEFNTMRESKHTMRAYAYAYALTTIGPSFVLGILIYSVPVWIK</sequence>
<name>A0A1Q3CXM8_CEPFO</name>
<evidence type="ECO:0000256" key="8">
    <source>
        <dbReference type="ARBA" id="ARBA00035585"/>
    </source>
</evidence>
<dbReference type="PANTHER" id="PTHR28259:SF1">
    <property type="entry name" value="FLUORIDE EXPORT PROTEIN 1-RELATED"/>
    <property type="match status" value="1"/>
</dbReference>
<dbReference type="Proteomes" id="UP000187406">
    <property type="component" value="Unassembled WGS sequence"/>
</dbReference>
<feature type="transmembrane region" description="Helical" evidence="10">
    <location>
        <begin position="221"/>
        <end position="243"/>
    </location>
</feature>
<feature type="transmembrane region" description="Helical" evidence="10">
    <location>
        <begin position="416"/>
        <end position="443"/>
    </location>
</feature>
<keyword evidence="6 10" id="KW-0472">Membrane</keyword>
<comment type="catalytic activity">
    <reaction evidence="8">
        <text>fluoride(in) = fluoride(out)</text>
        <dbReference type="Rhea" id="RHEA:76159"/>
        <dbReference type="ChEBI" id="CHEBI:17051"/>
    </reaction>
    <physiologicalReaction direction="left-to-right" evidence="8">
        <dbReference type="Rhea" id="RHEA:76160"/>
    </physiologicalReaction>
</comment>
<dbReference type="AlphaFoldDB" id="A0A1Q3CXM8"/>
<dbReference type="Pfam" id="PF02537">
    <property type="entry name" value="CRCB"/>
    <property type="match status" value="1"/>
</dbReference>
<organism evidence="11 12">
    <name type="scientific">Cephalotus follicularis</name>
    <name type="common">Albany pitcher plant</name>
    <dbReference type="NCBI Taxonomy" id="3775"/>
    <lineage>
        <taxon>Eukaryota</taxon>
        <taxon>Viridiplantae</taxon>
        <taxon>Streptophyta</taxon>
        <taxon>Embryophyta</taxon>
        <taxon>Tracheophyta</taxon>
        <taxon>Spermatophyta</taxon>
        <taxon>Magnoliopsida</taxon>
        <taxon>eudicotyledons</taxon>
        <taxon>Gunneridae</taxon>
        <taxon>Pentapetalae</taxon>
        <taxon>rosids</taxon>
        <taxon>fabids</taxon>
        <taxon>Oxalidales</taxon>
        <taxon>Cephalotaceae</taxon>
        <taxon>Cephalotus</taxon>
    </lineage>
</organism>
<evidence type="ECO:0000256" key="3">
    <source>
        <dbReference type="ARBA" id="ARBA00022475"/>
    </source>
</evidence>
<gene>
    <name evidence="11" type="ORF">CFOL_v3_28446</name>
</gene>
<feature type="transmembrane region" description="Helical" evidence="10">
    <location>
        <begin position="314"/>
        <end position="333"/>
    </location>
</feature>
<accession>A0A1Q3CXM8</accession>
<dbReference type="OrthoDB" id="409792at2759"/>
<evidence type="ECO:0000256" key="1">
    <source>
        <dbReference type="ARBA" id="ARBA00002598"/>
    </source>
</evidence>
<feature type="transmembrane region" description="Helical" evidence="10">
    <location>
        <begin position="382"/>
        <end position="404"/>
    </location>
</feature>
<dbReference type="InterPro" id="IPR003691">
    <property type="entry name" value="FluC"/>
</dbReference>
<dbReference type="PANTHER" id="PTHR28259">
    <property type="entry name" value="FLUORIDE EXPORT PROTEIN 1-RELATED"/>
    <property type="match status" value="1"/>
</dbReference>
<comment type="caution">
    <text evidence="11">The sequence shown here is derived from an EMBL/GenBank/DDBJ whole genome shotgun (WGS) entry which is preliminary data.</text>
</comment>
<dbReference type="EMBL" id="BDDD01003422">
    <property type="protein sequence ID" value="GAV85006.1"/>
    <property type="molecule type" value="Genomic_DNA"/>
</dbReference>
<keyword evidence="12" id="KW-1185">Reference proteome</keyword>
<reference evidence="12" key="1">
    <citation type="submission" date="2016-04" db="EMBL/GenBank/DDBJ databases">
        <title>Cephalotus genome sequencing.</title>
        <authorList>
            <person name="Fukushima K."/>
            <person name="Hasebe M."/>
            <person name="Fang X."/>
        </authorList>
    </citation>
    <scope>NUCLEOTIDE SEQUENCE [LARGE SCALE GENOMIC DNA]</scope>
    <source>
        <strain evidence="12">cv. St1</strain>
    </source>
</reference>
<comment type="subcellular location">
    <subcellularLocation>
        <location evidence="2">Cell membrane</location>
        <topology evidence="2">Multi-pass membrane protein</topology>
    </subcellularLocation>
</comment>
<comment type="function">
    <text evidence="1">Fluoride channel required for the rapid expulsion of cytoplasmic fluoride.</text>
</comment>
<feature type="transmembrane region" description="Helical" evidence="10">
    <location>
        <begin position="345"/>
        <end position="370"/>
    </location>
</feature>
<dbReference type="GO" id="GO:1903425">
    <property type="term" value="F:fluoride transmembrane transporter activity"/>
    <property type="evidence" value="ECO:0007669"/>
    <property type="project" value="TreeGrafter"/>
</dbReference>
<protein>
    <submittedName>
        <fullName evidence="11">CRCB domain-containing protein</fullName>
    </submittedName>
</protein>
<keyword evidence="3" id="KW-1003">Cell membrane</keyword>
<feature type="region of interest" description="Disordered" evidence="9">
    <location>
        <begin position="1"/>
        <end position="49"/>
    </location>
</feature>
<comment type="similarity">
    <text evidence="7">Belongs to the fluoride channel Fluc/FEX (TC 1.A.43) family.</text>
</comment>
<evidence type="ECO:0000256" key="6">
    <source>
        <dbReference type="ARBA" id="ARBA00023136"/>
    </source>
</evidence>
<feature type="transmembrane region" description="Helical" evidence="10">
    <location>
        <begin position="112"/>
        <end position="135"/>
    </location>
</feature>
<evidence type="ECO:0000256" key="4">
    <source>
        <dbReference type="ARBA" id="ARBA00022692"/>
    </source>
</evidence>
<proteinExistence type="inferred from homology"/>
<feature type="transmembrane region" description="Helical" evidence="10">
    <location>
        <begin position="281"/>
        <end position="302"/>
    </location>
</feature>
<evidence type="ECO:0000256" key="2">
    <source>
        <dbReference type="ARBA" id="ARBA00004651"/>
    </source>
</evidence>
<evidence type="ECO:0000256" key="9">
    <source>
        <dbReference type="SAM" id="MobiDB-lite"/>
    </source>
</evidence>
<evidence type="ECO:0000313" key="12">
    <source>
        <dbReference type="Proteomes" id="UP000187406"/>
    </source>
</evidence>
<evidence type="ECO:0000256" key="10">
    <source>
        <dbReference type="SAM" id="Phobius"/>
    </source>
</evidence>
<feature type="non-terminal residue" evidence="11">
    <location>
        <position position="1"/>
    </location>
</feature>
<keyword evidence="5 10" id="KW-1133">Transmembrane helix</keyword>
<evidence type="ECO:0000313" key="11">
    <source>
        <dbReference type="EMBL" id="GAV85006.1"/>
    </source>
</evidence>